<evidence type="ECO:0000259" key="2">
    <source>
        <dbReference type="Pfam" id="PF00248"/>
    </source>
</evidence>
<dbReference type="InterPro" id="IPR036812">
    <property type="entry name" value="NAD(P)_OxRdtase_dom_sf"/>
</dbReference>
<protein>
    <submittedName>
        <fullName evidence="3">Aldo/keto reductase</fullName>
    </submittedName>
</protein>
<organism evidence="3 4">
    <name type="scientific">Streptomyces andamanensis</name>
    <dbReference type="NCBI Taxonomy" id="1565035"/>
    <lineage>
        <taxon>Bacteria</taxon>
        <taxon>Bacillati</taxon>
        <taxon>Actinomycetota</taxon>
        <taxon>Actinomycetes</taxon>
        <taxon>Kitasatosporales</taxon>
        <taxon>Streptomycetaceae</taxon>
        <taxon>Streptomyces</taxon>
    </lineage>
</organism>
<gene>
    <name evidence="3" type="ORF">ACFPC0_25030</name>
</gene>
<dbReference type="EMBL" id="JBHSDP010000024">
    <property type="protein sequence ID" value="MFC4330989.1"/>
    <property type="molecule type" value="Genomic_DNA"/>
</dbReference>
<evidence type="ECO:0000256" key="1">
    <source>
        <dbReference type="ARBA" id="ARBA00023002"/>
    </source>
</evidence>
<dbReference type="Gene3D" id="3.20.20.100">
    <property type="entry name" value="NADP-dependent oxidoreductase domain"/>
    <property type="match status" value="1"/>
</dbReference>
<dbReference type="SUPFAM" id="SSF51430">
    <property type="entry name" value="NAD(P)-linked oxidoreductase"/>
    <property type="match status" value="1"/>
</dbReference>
<dbReference type="InterPro" id="IPR050523">
    <property type="entry name" value="AKR_Detox_Biosynth"/>
</dbReference>
<evidence type="ECO:0000313" key="4">
    <source>
        <dbReference type="Proteomes" id="UP001595824"/>
    </source>
</evidence>
<dbReference type="RefSeq" id="WP_381742105.1">
    <property type="nucleotide sequence ID" value="NZ_JBHSDP010000024.1"/>
</dbReference>
<dbReference type="Proteomes" id="UP001595824">
    <property type="component" value="Unassembled WGS sequence"/>
</dbReference>
<keyword evidence="1" id="KW-0560">Oxidoreductase</keyword>
<comment type="caution">
    <text evidence="3">The sequence shown here is derived from an EMBL/GenBank/DDBJ whole genome shotgun (WGS) entry which is preliminary data.</text>
</comment>
<proteinExistence type="predicted"/>
<dbReference type="Pfam" id="PF00248">
    <property type="entry name" value="Aldo_ket_red"/>
    <property type="match status" value="1"/>
</dbReference>
<keyword evidence="4" id="KW-1185">Reference proteome</keyword>
<evidence type="ECO:0000313" key="3">
    <source>
        <dbReference type="EMBL" id="MFC4330989.1"/>
    </source>
</evidence>
<reference evidence="4" key="1">
    <citation type="journal article" date="2019" name="Int. J. Syst. Evol. Microbiol.">
        <title>The Global Catalogue of Microorganisms (GCM) 10K type strain sequencing project: providing services to taxonomists for standard genome sequencing and annotation.</title>
        <authorList>
            <consortium name="The Broad Institute Genomics Platform"/>
            <consortium name="The Broad Institute Genome Sequencing Center for Infectious Disease"/>
            <person name="Wu L."/>
            <person name="Ma J."/>
        </authorList>
    </citation>
    <scope>NUCLEOTIDE SEQUENCE [LARGE SCALE GENOMIC DNA]</scope>
    <source>
        <strain evidence="4">PCU 347</strain>
    </source>
</reference>
<name>A0ABV8TJW1_9ACTN</name>
<dbReference type="CDD" id="cd19080">
    <property type="entry name" value="AKR_AKR9A_9B"/>
    <property type="match status" value="1"/>
</dbReference>
<dbReference type="InterPro" id="IPR023210">
    <property type="entry name" value="NADP_OxRdtase_dom"/>
</dbReference>
<sequence>MRYTVLGRTGLRVSELALGTVTFGEEWGWGAPKETSARILGLYEEAGGNLIDTADHYTGGTSEKFLGELLRGRRDRYVLTTKYTLQTDPTDINSAGNHRKNLVSSIEASLRRLQTDYIDLLWVHAHDTLTPVPEIMRTLDDQVRAGKIHYVGIANWPAWEVAQANTLAELRGWSPFAALQIRYNLLERGPERDLLPMARQFDLPVLAWGALSEGLLTGKYLTGGGGRLTVAPRDHNSAPGTDTLVKEVVAVAAEGGWSPAQVALAWLRSRPGVVIPILGATKEHQIKDTLGCADVTLSADHLDRLDRLSRIDLGYPHDLLRDPVTVRDMYGTNWSDIEDRRTTTRRGVADDAHVPMTAR</sequence>
<dbReference type="PANTHER" id="PTHR43364:SF4">
    <property type="entry name" value="NAD(P)-LINKED OXIDOREDUCTASE SUPERFAMILY PROTEIN"/>
    <property type="match status" value="1"/>
</dbReference>
<feature type="domain" description="NADP-dependent oxidoreductase" evidence="2">
    <location>
        <begin position="15"/>
        <end position="309"/>
    </location>
</feature>
<dbReference type="PANTHER" id="PTHR43364">
    <property type="entry name" value="NADH-SPECIFIC METHYLGLYOXAL REDUCTASE-RELATED"/>
    <property type="match status" value="1"/>
</dbReference>
<accession>A0ABV8TJW1</accession>